<evidence type="ECO:0000256" key="1">
    <source>
        <dbReference type="ARBA" id="ARBA00004417"/>
    </source>
</evidence>
<evidence type="ECO:0000256" key="6">
    <source>
        <dbReference type="ARBA" id="ARBA00022840"/>
    </source>
</evidence>
<dbReference type="CDD" id="cd03257">
    <property type="entry name" value="ABC_NikE_OppD_transporters"/>
    <property type="match status" value="1"/>
</dbReference>
<dbReference type="InterPro" id="IPR013563">
    <property type="entry name" value="Oligopep_ABC_C"/>
</dbReference>
<dbReference type="EMBL" id="CP068046">
    <property type="protein sequence ID" value="QQR38471.1"/>
    <property type="molecule type" value="Genomic_DNA"/>
</dbReference>
<evidence type="ECO:0000256" key="3">
    <source>
        <dbReference type="ARBA" id="ARBA00022448"/>
    </source>
</evidence>
<keyword evidence="5" id="KW-0547">Nucleotide-binding</keyword>
<dbReference type="SMART" id="SM00382">
    <property type="entry name" value="AAA"/>
    <property type="match status" value="1"/>
</dbReference>
<proteinExistence type="inferred from homology"/>
<evidence type="ECO:0000313" key="10">
    <source>
        <dbReference type="Proteomes" id="UP000595857"/>
    </source>
</evidence>
<dbReference type="PROSITE" id="PS50893">
    <property type="entry name" value="ABC_TRANSPORTER_2"/>
    <property type="match status" value="1"/>
</dbReference>
<dbReference type="NCBIfam" id="TIGR01727">
    <property type="entry name" value="oligo_HPY"/>
    <property type="match status" value="1"/>
</dbReference>
<keyword evidence="4" id="KW-1003">Cell membrane</keyword>
<keyword evidence="10" id="KW-1185">Reference proteome</keyword>
<reference evidence="9 10" key="1">
    <citation type="submission" date="2021-01" db="EMBL/GenBank/DDBJ databases">
        <title>Genome seq and assembly of Devosia sp. LEGU1.</title>
        <authorList>
            <person name="Chhetri G."/>
        </authorList>
    </citation>
    <scope>NUCLEOTIDE SEQUENCE [LARGE SCALE GENOMIC DNA]</scope>
    <source>
        <strain evidence="9 10">LEGU1</strain>
    </source>
</reference>
<evidence type="ECO:0000256" key="7">
    <source>
        <dbReference type="ARBA" id="ARBA00023136"/>
    </source>
</evidence>
<keyword evidence="6 9" id="KW-0067">ATP-binding</keyword>
<keyword evidence="7" id="KW-0472">Membrane</keyword>
<dbReference type="Pfam" id="PF00005">
    <property type="entry name" value="ABC_tran"/>
    <property type="match status" value="1"/>
</dbReference>
<protein>
    <submittedName>
        <fullName evidence="9">ABC transporter ATP-binding protein</fullName>
    </submittedName>
</protein>
<dbReference type="GO" id="GO:0005524">
    <property type="term" value="F:ATP binding"/>
    <property type="evidence" value="ECO:0007669"/>
    <property type="project" value="UniProtKB-KW"/>
</dbReference>
<dbReference type="PANTHER" id="PTHR43297">
    <property type="entry name" value="OLIGOPEPTIDE TRANSPORT ATP-BINDING PROTEIN APPD"/>
    <property type="match status" value="1"/>
</dbReference>
<dbReference type="PANTHER" id="PTHR43297:SF7">
    <property type="entry name" value="D,D-DIPEPTIDE TRANSPORT ATP-BINDING PROTEIN DDPD-RELATED"/>
    <property type="match status" value="1"/>
</dbReference>
<feature type="domain" description="ABC transporter" evidence="8">
    <location>
        <begin position="8"/>
        <end position="255"/>
    </location>
</feature>
<dbReference type="Proteomes" id="UP000595857">
    <property type="component" value="Chromosome"/>
</dbReference>
<dbReference type="SUPFAM" id="SSF52540">
    <property type="entry name" value="P-loop containing nucleoside triphosphate hydrolases"/>
    <property type="match status" value="1"/>
</dbReference>
<evidence type="ECO:0000256" key="2">
    <source>
        <dbReference type="ARBA" id="ARBA00005417"/>
    </source>
</evidence>
<dbReference type="Pfam" id="PF08352">
    <property type="entry name" value="oligo_HPY"/>
    <property type="match status" value="1"/>
</dbReference>
<comment type="subcellular location">
    <subcellularLocation>
        <location evidence="1">Cell inner membrane</location>
        <topology evidence="1">Peripheral membrane protein</topology>
    </subcellularLocation>
</comment>
<dbReference type="Gene3D" id="3.40.50.300">
    <property type="entry name" value="P-loop containing nucleotide triphosphate hydrolases"/>
    <property type="match status" value="1"/>
</dbReference>
<dbReference type="InterPro" id="IPR017871">
    <property type="entry name" value="ABC_transporter-like_CS"/>
</dbReference>
<dbReference type="PROSITE" id="PS00211">
    <property type="entry name" value="ABC_TRANSPORTER_1"/>
    <property type="match status" value="1"/>
</dbReference>
<accession>A0ABX7C929</accession>
<dbReference type="InterPro" id="IPR003593">
    <property type="entry name" value="AAA+_ATPase"/>
</dbReference>
<organism evidence="9 10">
    <name type="scientific">Devosia rhizoryzae</name>
    <dbReference type="NCBI Taxonomy" id="2774137"/>
    <lineage>
        <taxon>Bacteria</taxon>
        <taxon>Pseudomonadati</taxon>
        <taxon>Pseudomonadota</taxon>
        <taxon>Alphaproteobacteria</taxon>
        <taxon>Hyphomicrobiales</taxon>
        <taxon>Devosiaceae</taxon>
        <taxon>Devosia</taxon>
    </lineage>
</organism>
<evidence type="ECO:0000256" key="5">
    <source>
        <dbReference type="ARBA" id="ARBA00022741"/>
    </source>
</evidence>
<evidence type="ECO:0000313" key="9">
    <source>
        <dbReference type="EMBL" id="QQR38471.1"/>
    </source>
</evidence>
<dbReference type="RefSeq" id="WP_201630885.1">
    <property type="nucleotide sequence ID" value="NZ_CP068046.1"/>
</dbReference>
<keyword evidence="3" id="KW-0813">Transport</keyword>
<comment type="similarity">
    <text evidence="2">Belongs to the ABC transporter superfamily.</text>
</comment>
<dbReference type="InterPro" id="IPR050388">
    <property type="entry name" value="ABC_Ni/Peptide_Import"/>
</dbReference>
<sequence>MSEPLLDVRNLSIRFQTQSAPILAVDNVSFSISAGEVLGVVGESGSGKSQTFMALGGLLAANGDATGEALFNGQNLLSLDERQLNRIRGQQISYIFQDPMTALNPFRTVAAQLCELLELHRGLDMAAARSGALQLLERVRIPEARRRLDMYPHELSGGMRQRVMIAMALSNRPKLLIADEPTTALDVTVQIQVLDILDELRRDENLAVVLITHDMGVVARLAHRVMVVYAGTIVEQGKVDEVLMHPSHPYTVGLLSSMPDLAAPTRAISPIPGYPPDGRQARQGCMFEPRCSSADGMCRTVVPVLRALPNGQWAACHHPVLDDSTLLAGAQA</sequence>
<evidence type="ECO:0000256" key="4">
    <source>
        <dbReference type="ARBA" id="ARBA00022475"/>
    </source>
</evidence>
<evidence type="ECO:0000259" key="8">
    <source>
        <dbReference type="PROSITE" id="PS50893"/>
    </source>
</evidence>
<gene>
    <name evidence="9" type="ORF">JI748_11860</name>
</gene>
<name>A0ABX7C929_9HYPH</name>
<dbReference type="InterPro" id="IPR003439">
    <property type="entry name" value="ABC_transporter-like_ATP-bd"/>
</dbReference>
<dbReference type="InterPro" id="IPR027417">
    <property type="entry name" value="P-loop_NTPase"/>
</dbReference>